<reference evidence="1" key="1">
    <citation type="journal article" date="2021" name="Proc. Natl. Acad. Sci. U.S.A.">
        <title>A Catalog of Tens of Thousands of Viruses from Human Metagenomes Reveals Hidden Associations with Chronic Diseases.</title>
        <authorList>
            <person name="Tisza M.J."/>
            <person name="Buck C.B."/>
        </authorList>
    </citation>
    <scope>NUCLEOTIDE SEQUENCE</scope>
    <source>
        <strain evidence="1">Ct6d71</strain>
    </source>
</reference>
<sequence length="168" mass="18898">MIVSENTIQAVTELIKKCFEENRAFDRMVSVLGVDFACSNSAELIHKNIAHAFPALADDFGARCLERYNISVKYGATPAAEENYNSVEEIIARMKARSIEFQIAIMGVCKISCDNNDIHVYSDLIEILRGYNNIVEQLILLHDKIKAYGSNAMAFDHDISTFWILGDK</sequence>
<evidence type="ECO:0000313" key="1">
    <source>
        <dbReference type="EMBL" id="DAE25395.1"/>
    </source>
</evidence>
<dbReference type="EMBL" id="BK015797">
    <property type="protein sequence ID" value="DAE25395.1"/>
    <property type="molecule type" value="Genomic_DNA"/>
</dbReference>
<protein>
    <submittedName>
        <fullName evidence="1">Uncharacterized protein</fullName>
    </submittedName>
</protein>
<proteinExistence type="predicted"/>
<organism evidence="1">
    <name type="scientific">Siphoviridae sp. ct6d71</name>
    <dbReference type="NCBI Taxonomy" id="2826298"/>
    <lineage>
        <taxon>Viruses</taxon>
        <taxon>Duplodnaviria</taxon>
        <taxon>Heunggongvirae</taxon>
        <taxon>Uroviricota</taxon>
        <taxon>Caudoviricetes</taxon>
    </lineage>
</organism>
<accession>A0A8S5R2S4</accession>
<name>A0A8S5R2S4_9CAUD</name>